<dbReference type="GO" id="GO:0031624">
    <property type="term" value="F:ubiquitin conjugating enzyme binding"/>
    <property type="evidence" value="ECO:0007669"/>
    <property type="project" value="TreeGrafter"/>
</dbReference>
<evidence type="ECO:0000313" key="3">
    <source>
        <dbReference type="EMBL" id="ETW80036.1"/>
    </source>
</evidence>
<dbReference type="InterPro" id="IPR042460">
    <property type="entry name" value="DCN1-like_PONY"/>
</dbReference>
<dbReference type="GeneID" id="20672278"/>
<dbReference type="PANTHER" id="PTHR12281:SF31">
    <property type="entry name" value="DCN1-LIKE PROTEIN 3"/>
    <property type="match status" value="1"/>
</dbReference>
<keyword evidence="4" id="KW-1185">Reference proteome</keyword>
<dbReference type="Proteomes" id="UP000030671">
    <property type="component" value="Unassembled WGS sequence"/>
</dbReference>
<dbReference type="KEGG" id="hir:HETIRDRAFT_386535"/>
<feature type="domain" description="DCUN1" evidence="2">
    <location>
        <begin position="62"/>
        <end position="278"/>
    </location>
</feature>
<organism evidence="3 4">
    <name type="scientific">Heterobasidion irregulare (strain TC 32-1)</name>
    <dbReference type="NCBI Taxonomy" id="747525"/>
    <lineage>
        <taxon>Eukaryota</taxon>
        <taxon>Fungi</taxon>
        <taxon>Dikarya</taxon>
        <taxon>Basidiomycota</taxon>
        <taxon>Agaricomycotina</taxon>
        <taxon>Agaricomycetes</taxon>
        <taxon>Russulales</taxon>
        <taxon>Bondarzewiaceae</taxon>
        <taxon>Heterobasidion</taxon>
        <taxon>Heterobasidion annosum species complex</taxon>
    </lineage>
</organism>
<evidence type="ECO:0000259" key="2">
    <source>
        <dbReference type="PROSITE" id="PS51229"/>
    </source>
</evidence>
<gene>
    <name evidence="3" type="ORF">HETIRDRAFT_386535</name>
</gene>
<dbReference type="Pfam" id="PF14555">
    <property type="entry name" value="UBA_4"/>
    <property type="match status" value="1"/>
</dbReference>
<dbReference type="FunCoup" id="W4K4P8">
    <property type="interactions" value="165"/>
</dbReference>
<dbReference type="InParanoid" id="W4K4P8"/>
<evidence type="ECO:0000256" key="1">
    <source>
        <dbReference type="RuleBase" id="RU410713"/>
    </source>
</evidence>
<proteinExistence type="predicted"/>
<dbReference type="Gene3D" id="1.10.238.200">
    <property type="entry name" value="Cullin, PONY binding domain"/>
    <property type="match status" value="1"/>
</dbReference>
<dbReference type="Gene3D" id="1.10.238.10">
    <property type="entry name" value="EF-hand"/>
    <property type="match status" value="1"/>
</dbReference>
<dbReference type="GO" id="GO:0032182">
    <property type="term" value="F:ubiquitin-like protein binding"/>
    <property type="evidence" value="ECO:0007669"/>
    <property type="project" value="TreeGrafter"/>
</dbReference>
<name>W4K4P8_HETIT</name>
<dbReference type="AlphaFoldDB" id="W4K4P8"/>
<dbReference type="EMBL" id="KI925460">
    <property type="protein sequence ID" value="ETW80036.1"/>
    <property type="molecule type" value="Genomic_DNA"/>
</dbReference>
<dbReference type="PANTHER" id="PTHR12281">
    <property type="entry name" value="RP42 RELATED"/>
    <property type="match status" value="1"/>
</dbReference>
<dbReference type="Pfam" id="PF03556">
    <property type="entry name" value="Cullin_binding"/>
    <property type="match status" value="1"/>
</dbReference>
<dbReference type="GO" id="GO:0045116">
    <property type="term" value="P:protein neddylation"/>
    <property type="evidence" value="ECO:0007669"/>
    <property type="project" value="TreeGrafter"/>
</dbReference>
<dbReference type="InterPro" id="IPR014764">
    <property type="entry name" value="DCN-prot"/>
</dbReference>
<dbReference type="GO" id="GO:0000151">
    <property type="term" value="C:ubiquitin ligase complex"/>
    <property type="evidence" value="ECO:0007669"/>
    <property type="project" value="TreeGrafter"/>
</dbReference>
<protein>
    <recommendedName>
        <fullName evidence="1">Defective in cullin neddylation protein</fullName>
    </recommendedName>
</protein>
<dbReference type="OrthoDB" id="27198at2759"/>
<dbReference type="STRING" id="747525.W4K4P8"/>
<dbReference type="InterPro" id="IPR005176">
    <property type="entry name" value="PONY_dom"/>
</dbReference>
<dbReference type="GO" id="GO:0097602">
    <property type="term" value="F:cullin family protein binding"/>
    <property type="evidence" value="ECO:0007669"/>
    <property type="project" value="TreeGrafter"/>
</dbReference>
<comment type="function">
    <text evidence="1">Neddylation of cullins play an essential role in the regulation of SCF-type complexes activity.</text>
</comment>
<dbReference type="PROSITE" id="PS51229">
    <property type="entry name" value="DCUN1"/>
    <property type="match status" value="1"/>
</dbReference>
<dbReference type="RefSeq" id="XP_009548560.1">
    <property type="nucleotide sequence ID" value="XM_009550265.1"/>
</dbReference>
<evidence type="ECO:0000313" key="4">
    <source>
        <dbReference type="Proteomes" id="UP000030671"/>
    </source>
</evidence>
<sequence>MSKTSKRSAEEEKILQFCGITGSSMAHAKRYLDKYKRVDIAVDAYYSEGAAAASLARPRNEPSSSKLGQLFDRYKDTDGDNITVDGTLKLCEDLGVDPEDVVLLAVAYELKSPRMAEWTRKGWIEGWKNVNADTTATMKTALLRLRDKLGSDAPYFHQVYAYTFDFARAEGQRSLSLETAQGFWALLLPHGLRGGALTHIIPRDTDGDDGMRGYEEGWREEYTSWWFEFLTERGGKGVSKDTWMMFLDFVRTIDAQFEKYDLEAAWPSTIDDFVEWAKERLASRTA</sequence>
<accession>W4K4P8</accession>
<dbReference type="eggNOG" id="KOG3077">
    <property type="taxonomic scope" value="Eukaryota"/>
</dbReference>
<dbReference type="HOGENOM" id="CLU_047042_0_0_1"/>
<reference evidence="3 4" key="1">
    <citation type="journal article" date="2012" name="New Phytol.">
        <title>Insight into trade-off between wood decay and parasitism from the genome of a fungal forest pathogen.</title>
        <authorList>
            <person name="Olson A."/>
            <person name="Aerts A."/>
            <person name="Asiegbu F."/>
            <person name="Belbahri L."/>
            <person name="Bouzid O."/>
            <person name="Broberg A."/>
            <person name="Canback B."/>
            <person name="Coutinho P.M."/>
            <person name="Cullen D."/>
            <person name="Dalman K."/>
            <person name="Deflorio G."/>
            <person name="van Diepen L.T."/>
            <person name="Dunand C."/>
            <person name="Duplessis S."/>
            <person name="Durling M."/>
            <person name="Gonthier P."/>
            <person name="Grimwood J."/>
            <person name="Fossdal C.G."/>
            <person name="Hansson D."/>
            <person name="Henrissat B."/>
            <person name="Hietala A."/>
            <person name="Himmelstrand K."/>
            <person name="Hoffmeister D."/>
            <person name="Hogberg N."/>
            <person name="James T.Y."/>
            <person name="Karlsson M."/>
            <person name="Kohler A."/>
            <person name="Kues U."/>
            <person name="Lee Y.H."/>
            <person name="Lin Y.C."/>
            <person name="Lind M."/>
            <person name="Lindquist E."/>
            <person name="Lombard V."/>
            <person name="Lucas S."/>
            <person name="Lunden K."/>
            <person name="Morin E."/>
            <person name="Murat C."/>
            <person name="Park J."/>
            <person name="Raffaello T."/>
            <person name="Rouze P."/>
            <person name="Salamov A."/>
            <person name="Schmutz J."/>
            <person name="Solheim H."/>
            <person name="Stahlberg J."/>
            <person name="Velez H."/>
            <person name="de Vries R.P."/>
            <person name="Wiebenga A."/>
            <person name="Woodward S."/>
            <person name="Yakovlev I."/>
            <person name="Garbelotto M."/>
            <person name="Martin F."/>
            <person name="Grigoriev I.V."/>
            <person name="Stenlid J."/>
        </authorList>
    </citation>
    <scope>NUCLEOTIDE SEQUENCE [LARGE SCALE GENOMIC DNA]</scope>
    <source>
        <strain evidence="3 4">TC 32-1</strain>
    </source>
</reference>